<evidence type="ECO:0000313" key="4">
    <source>
        <dbReference type="Proteomes" id="UP000033869"/>
    </source>
</evidence>
<keyword evidence="2" id="KW-0472">Membrane</keyword>
<feature type="region of interest" description="Disordered" evidence="1">
    <location>
        <begin position="27"/>
        <end position="122"/>
    </location>
</feature>
<keyword evidence="2" id="KW-0812">Transmembrane</keyword>
<evidence type="ECO:0000256" key="2">
    <source>
        <dbReference type="SAM" id="Phobius"/>
    </source>
</evidence>
<dbReference type="AlphaFoldDB" id="A0A0G0W7Z9"/>
<feature type="compositionally biased region" description="Acidic residues" evidence="1">
    <location>
        <begin position="105"/>
        <end position="118"/>
    </location>
</feature>
<name>A0A0G0W7Z9_UNCC2</name>
<feature type="region of interest" description="Disordered" evidence="1">
    <location>
        <begin position="197"/>
        <end position="222"/>
    </location>
</feature>
<sequence>MEEGTFGEENEEIGTIDFDQILEASKSRGQINNTGDNDFSGSSLNIESAEKEDDTEFHGSNYASFGEEVSIPVKSDGSKENDVNDYEGDNYEELIEEDLAKEYDPSELSDSDDSDEAEFYGNDYEDLIKQDLKDSSDEIFPTKKEPEFLETVEVPEEINEKLTEGMVDQETLPNGPENIDLVADDKEIVVTEELEAKTEDTNQNLTVNLPSEGEDGVDTRTDSPFDEALAEIQKKALEPVIEIDNSFISADLDSSISDNEDTAQSEALKNNSDEDNEEDSKGLVPENGLQDILGNIDDKIDSVSSKTIEDRSLLDEAISKIGANNDAEEELVDNSGEQKFDSSAVNFHFAKLDQFGNDSNETKGTEEKAENKPAQKELQEAKEPDIMAYEKEEDRKETTADKPYSINDINPSKPHYPVYGAVEENLGTDGRSDSRHLDFSGESNNIVIPNEKVDAKKLIKKIIYGLFLIAFVMLLSYAGFKIFGEVKRIK</sequence>
<reference evidence="3 4" key="1">
    <citation type="journal article" date="2015" name="Nature">
        <title>rRNA introns, odd ribosomes, and small enigmatic genomes across a large radiation of phyla.</title>
        <authorList>
            <person name="Brown C.T."/>
            <person name="Hug L.A."/>
            <person name="Thomas B.C."/>
            <person name="Sharon I."/>
            <person name="Castelle C.J."/>
            <person name="Singh A."/>
            <person name="Wilkins M.J."/>
            <person name="Williams K.H."/>
            <person name="Banfield J.F."/>
        </authorList>
    </citation>
    <scope>NUCLEOTIDE SEQUENCE [LARGE SCALE GENOMIC DNA]</scope>
</reference>
<feature type="compositionally biased region" description="Basic and acidic residues" evidence="1">
    <location>
        <begin position="360"/>
        <end position="384"/>
    </location>
</feature>
<feature type="region of interest" description="Disordered" evidence="1">
    <location>
        <begin position="355"/>
        <end position="384"/>
    </location>
</feature>
<proteinExistence type="predicted"/>
<comment type="caution">
    <text evidence="3">The sequence shown here is derived from an EMBL/GenBank/DDBJ whole genome shotgun (WGS) entry which is preliminary data.</text>
</comment>
<feature type="transmembrane region" description="Helical" evidence="2">
    <location>
        <begin position="462"/>
        <end position="480"/>
    </location>
</feature>
<accession>A0A0G0W7Z9</accession>
<feature type="compositionally biased region" description="Polar residues" evidence="1">
    <location>
        <begin position="27"/>
        <end position="46"/>
    </location>
</feature>
<evidence type="ECO:0000313" key="3">
    <source>
        <dbReference type="EMBL" id="KKS09109.1"/>
    </source>
</evidence>
<protein>
    <submittedName>
        <fullName evidence="3">Uncharacterized protein</fullName>
    </submittedName>
</protein>
<keyword evidence="2" id="KW-1133">Transmembrane helix</keyword>
<organism evidence="3 4">
    <name type="scientific">candidate division CPR2 bacterium GW2011_GWC1_41_48</name>
    <dbReference type="NCBI Taxonomy" id="1618344"/>
    <lineage>
        <taxon>Bacteria</taxon>
        <taxon>Bacteria division CPR2</taxon>
    </lineage>
</organism>
<feature type="region of interest" description="Disordered" evidence="1">
    <location>
        <begin position="252"/>
        <end position="290"/>
    </location>
</feature>
<dbReference type="Proteomes" id="UP000033869">
    <property type="component" value="Unassembled WGS sequence"/>
</dbReference>
<evidence type="ECO:0000256" key="1">
    <source>
        <dbReference type="SAM" id="MobiDB-lite"/>
    </source>
</evidence>
<gene>
    <name evidence="3" type="ORF">UU65_C0003G0164</name>
</gene>
<dbReference type="EMBL" id="LCBL01000003">
    <property type="protein sequence ID" value="KKS09109.1"/>
    <property type="molecule type" value="Genomic_DNA"/>
</dbReference>
<feature type="compositionally biased region" description="Acidic residues" evidence="1">
    <location>
        <begin position="83"/>
        <end position="97"/>
    </location>
</feature>